<dbReference type="EMBL" id="CM016558">
    <property type="protein sequence ID" value="TKW05117.1"/>
    <property type="molecule type" value="Genomic_DNA"/>
</dbReference>
<sequence>MAIGDPHTRPEVETVFVSTTFHLEHDARDWEACALVPWALHLPPDAGARDIAALLARELHLRPGEVTVTLHQPEPYLIKFEQAEHAAEARWRGRFTGAGIDICLRTWRSLTHALGFRIFYRVRLCLDGIPAHAWTPEIVERVVGHKCALQHIVTDLLQPADSRHIELWAWTVDPSEIPKKVWLAFTHNPTARSSTFTVSAEPPQLPWQQGTRYEVFIHLPLLEDYSAAAQDLQQAIDNPQSIVPIRRRYEWRYGLVDGAPSDARSRFPARLPRPPREHPSVDPSGGRRAPAAGRRAEHGEQPVPDAGEDGRRRDTSNHQDRRTREDRHRQRPARQRCDDRPFTWPARRGGDDDDRDDDYEHPGQGRHIDSDYWMRAGAVRRDRTRSPPRRNYAPSQGRRHDNTGAQGLASLPPSQLQAIFAAQAANLKDYIQHQVIEAPPSTNTSTLDARTRFWRAGADEYIRKPCRLADRLGIDEAAPGEKAWSDPVPLPRVFTTLRAALLQQPATVAPVASPATVAPVASPATAAPAGSLTVEEISRALAALGVQAGQGCLLEQAVAQPGNSPGRTAQQATPTPTTEEVHWALDALAFEAGQGSQPMQVLQEFINMFQGPLPDYIISAMTVLFDLDDEAASQTNEALLQIAGADVGELQETDYEAA</sequence>
<accession>A0A4U6U4M7</accession>
<gene>
    <name evidence="2" type="ORF">SEVIR_7G155100v2</name>
</gene>
<evidence type="ECO:0000313" key="3">
    <source>
        <dbReference type="Proteomes" id="UP000298652"/>
    </source>
</evidence>
<feature type="region of interest" description="Disordered" evidence="1">
    <location>
        <begin position="261"/>
        <end position="410"/>
    </location>
</feature>
<dbReference type="OMA" id="PARRCIN"/>
<organism evidence="2 3">
    <name type="scientific">Setaria viridis</name>
    <name type="common">Green bristlegrass</name>
    <name type="synonym">Setaria italica subsp. viridis</name>
    <dbReference type="NCBI Taxonomy" id="4556"/>
    <lineage>
        <taxon>Eukaryota</taxon>
        <taxon>Viridiplantae</taxon>
        <taxon>Streptophyta</taxon>
        <taxon>Embryophyta</taxon>
        <taxon>Tracheophyta</taxon>
        <taxon>Spermatophyta</taxon>
        <taxon>Magnoliopsida</taxon>
        <taxon>Liliopsida</taxon>
        <taxon>Poales</taxon>
        <taxon>Poaceae</taxon>
        <taxon>PACMAD clade</taxon>
        <taxon>Panicoideae</taxon>
        <taxon>Panicodae</taxon>
        <taxon>Paniceae</taxon>
        <taxon>Cenchrinae</taxon>
        <taxon>Setaria</taxon>
    </lineage>
</organism>
<evidence type="ECO:0000313" key="2">
    <source>
        <dbReference type="EMBL" id="TKW05117.1"/>
    </source>
</evidence>
<feature type="compositionally biased region" description="Basic and acidic residues" evidence="1">
    <location>
        <begin position="358"/>
        <end position="372"/>
    </location>
</feature>
<dbReference type="PANTHER" id="PTHR33087:SF21">
    <property type="entry name" value="OS03G0782100 PROTEIN"/>
    <property type="match status" value="1"/>
</dbReference>
<name>A0A4U6U4M7_SETVI</name>
<dbReference type="Gramene" id="TKW05117">
    <property type="protein sequence ID" value="TKW05117"/>
    <property type="gene ID" value="SEVIR_7G155100v2"/>
</dbReference>
<dbReference type="AlphaFoldDB" id="A0A4U6U4M7"/>
<keyword evidence="3" id="KW-1185">Reference proteome</keyword>
<dbReference type="PANTHER" id="PTHR33087">
    <property type="entry name" value="OS07G0539200 PROTEIN"/>
    <property type="match status" value="1"/>
</dbReference>
<dbReference type="InterPro" id="IPR053253">
    <property type="entry name" value="Sex_diff_modulator"/>
</dbReference>
<evidence type="ECO:0000256" key="1">
    <source>
        <dbReference type="SAM" id="MobiDB-lite"/>
    </source>
</evidence>
<proteinExistence type="predicted"/>
<feature type="compositionally biased region" description="Basic and acidic residues" evidence="1">
    <location>
        <begin position="308"/>
        <end position="328"/>
    </location>
</feature>
<dbReference type="Proteomes" id="UP000298652">
    <property type="component" value="Chromosome 7"/>
</dbReference>
<protein>
    <submittedName>
        <fullName evidence="2">Uncharacterized protein</fullName>
    </submittedName>
</protein>
<reference evidence="2" key="1">
    <citation type="submission" date="2019-03" db="EMBL/GenBank/DDBJ databases">
        <title>WGS assembly of Setaria viridis.</title>
        <authorList>
            <person name="Huang P."/>
            <person name="Jenkins J."/>
            <person name="Grimwood J."/>
            <person name="Barry K."/>
            <person name="Healey A."/>
            <person name="Mamidi S."/>
            <person name="Sreedasyam A."/>
            <person name="Shu S."/>
            <person name="Feldman M."/>
            <person name="Wu J."/>
            <person name="Yu Y."/>
            <person name="Chen C."/>
            <person name="Johnson J."/>
            <person name="Rokhsar D."/>
            <person name="Baxter I."/>
            <person name="Schmutz J."/>
            <person name="Brutnell T."/>
            <person name="Kellogg E."/>
        </authorList>
    </citation>
    <scope>NUCLEOTIDE SEQUENCE [LARGE SCALE GENOMIC DNA]</scope>
</reference>